<evidence type="ECO:0000313" key="1">
    <source>
        <dbReference type="EMBL" id="KAI3727080.1"/>
    </source>
</evidence>
<dbReference type="EMBL" id="CM042039">
    <property type="protein sequence ID" value="KAI3727080.1"/>
    <property type="molecule type" value="Genomic_DNA"/>
</dbReference>
<organism evidence="1 2">
    <name type="scientific">Smallanthus sonchifolius</name>
    <dbReference type="NCBI Taxonomy" id="185202"/>
    <lineage>
        <taxon>Eukaryota</taxon>
        <taxon>Viridiplantae</taxon>
        <taxon>Streptophyta</taxon>
        <taxon>Embryophyta</taxon>
        <taxon>Tracheophyta</taxon>
        <taxon>Spermatophyta</taxon>
        <taxon>Magnoliopsida</taxon>
        <taxon>eudicotyledons</taxon>
        <taxon>Gunneridae</taxon>
        <taxon>Pentapetalae</taxon>
        <taxon>asterids</taxon>
        <taxon>campanulids</taxon>
        <taxon>Asterales</taxon>
        <taxon>Asteraceae</taxon>
        <taxon>Asteroideae</taxon>
        <taxon>Heliantheae alliance</taxon>
        <taxon>Millerieae</taxon>
        <taxon>Smallanthus</taxon>
    </lineage>
</organism>
<name>A0ACB9BYS2_9ASTR</name>
<keyword evidence="2" id="KW-1185">Reference proteome</keyword>
<comment type="caution">
    <text evidence="1">The sequence shown here is derived from an EMBL/GenBank/DDBJ whole genome shotgun (WGS) entry which is preliminary data.</text>
</comment>
<gene>
    <name evidence="1" type="ORF">L1987_66889</name>
</gene>
<protein>
    <submittedName>
        <fullName evidence="1">Uncharacterized protein</fullName>
    </submittedName>
</protein>
<evidence type="ECO:0000313" key="2">
    <source>
        <dbReference type="Proteomes" id="UP001056120"/>
    </source>
</evidence>
<dbReference type="Proteomes" id="UP001056120">
    <property type="component" value="Linkage Group LG22"/>
</dbReference>
<accession>A0ACB9BYS2</accession>
<sequence length="97" mass="10778">MPILLSVALTLSAVMWFFYGLLLEDLNIANPVTIEKISAFEGKICEMEEQKFPEINDHKSTDVMSSVVEKLNKSKDASECMTAEPQTVPNCTIHVSS</sequence>
<reference evidence="1 2" key="2">
    <citation type="journal article" date="2022" name="Mol. Ecol. Resour.">
        <title>The genomes of chicory, endive, great burdock and yacon provide insights into Asteraceae paleo-polyploidization history and plant inulin production.</title>
        <authorList>
            <person name="Fan W."/>
            <person name="Wang S."/>
            <person name="Wang H."/>
            <person name="Wang A."/>
            <person name="Jiang F."/>
            <person name="Liu H."/>
            <person name="Zhao H."/>
            <person name="Xu D."/>
            <person name="Zhang Y."/>
        </authorList>
    </citation>
    <scope>NUCLEOTIDE SEQUENCE [LARGE SCALE GENOMIC DNA]</scope>
    <source>
        <strain evidence="2">cv. Yunnan</strain>
        <tissue evidence="1">Leaves</tissue>
    </source>
</reference>
<proteinExistence type="predicted"/>
<reference evidence="2" key="1">
    <citation type="journal article" date="2022" name="Mol. Ecol. Resour.">
        <title>The genomes of chicory, endive, great burdock and yacon provide insights into Asteraceae palaeo-polyploidization history and plant inulin production.</title>
        <authorList>
            <person name="Fan W."/>
            <person name="Wang S."/>
            <person name="Wang H."/>
            <person name="Wang A."/>
            <person name="Jiang F."/>
            <person name="Liu H."/>
            <person name="Zhao H."/>
            <person name="Xu D."/>
            <person name="Zhang Y."/>
        </authorList>
    </citation>
    <scope>NUCLEOTIDE SEQUENCE [LARGE SCALE GENOMIC DNA]</scope>
    <source>
        <strain evidence="2">cv. Yunnan</strain>
    </source>
</reference>